<sequence>MVHQSQRPWSCDRCHALKERCRWTPGSFHCERCSRLGHLCQRVRPLRKPGRPSRDSLRLRAGAGPLSNKKSSNGRAGQPPSIPSPVALYSHRSSSSASPTDRLATVAQTRAPLVRNVSVNGDLSGLDLRLLDRILFRDDFLEQFVVGPSFCESHRKLLVSRLLSCKPALQDSYLAFGLLWSHEPSLLPDGRQLNDSFKRASSALSTLRSFQVRDAHDVSVCLVLGLTILSFATKLGATDARTICNQTLSLVKPIYKSKPCPDPADYGFIYCLVLTDIAECLLLTKLPTLRLELPPGTDYVDRHVGPLATLLPHLHDICELSSAMLHGSAPGAPACDVAEALDALELAIHAWRPPMPKGLAARFSAAEVAHMVCQAQTMRAAAMLILHRLRHPFGSQLESARALSSTILTQLDLTVRATGKVPRCVDLPLIIACLELEDEAVRARWLRSMSPIGAYSSPFHERIKRMLTTVWAGRRHFSAMYWYHLGSFTSLIPDPR</sequence>
<evidence type="ECO:0000313" key="4">
    <source>
        <dbReference type="EMBL" id="KAH0965013.1"/>
    </source>
</evidence>
<dbReference type="InterPro" id="IPR001138">
    <property type="entry name" value="Zn2Cys6_DnaBD"/>
</dbReference>
<dbReference type="Pfam" id="PF11951">
    <property type="entry name" value="Fungal_trans_2"/>
    <property type="match status" value="1"/>
</dbReference>
<name>A0A9P8SJ78_9HYPO</name>
<dbReference type="CDD" id="cd00067">
    <property type="entry name" value="GAL4"/>
    <property type="match status" value="1"/>
</dbReference>
<dbReference type="EMBL" id="JAIZPD010000003">
    <property type="protein sequence ID" value="KAH0965013.1"/>
    <property type="molecule type" value="Genomic_DNA"/>
</dbReference>
<evidence type="ECO:0000313" key="5">
    <source>
        <dbReference type="Proteomes" id="UP000824596"/>
    </source>
</evidence>
<dbReference type="OrthoDB" id="4137815at2759"/>
<evidence type="ECO:0000256" key="2">
    <source>
        <dbReference type="SAM" id="MobiDB-lite"/>
    </source>
</evidence>
<dbReference type="SUPFAM" id="SSF57701">
    <property type="entry name" value="Zn2/Cys6 DNA-binding domain"/>
    <property type="match status" value="1"/>
</dbReference>
<dbReference type="RefSeq" id="XP_044722526.1">
    <property type="nucleotide sequence ID" value="XM_044861500.1"/>
</dbReference>
<dbReference type="InterPro" id="IPR021858">
    <property type="entry name" value="Fun_TF"/>
</dbReference>
<dbReference type="GO" id="GO:0000981">
    <property type="term" value="F:DNA-binding transcription factor activity, RNA polymerase II-specific"/>
    <property type="evidence" value="ECO:0007669"/>
    <property type="project" value="InterPro"/>
</dbReference>
<dbReference type="GeneID" id="68352158"/>
<keyword evidence="1" id="KW-0539">Nucleus</keyword>
<dbReference type="Proteomes" id="UP000824596">
    <property type="component" value="Unassembled WGS sequence"/>
</dbReference>
<feature type="domain" description="Zn(2)-C6 fungal-type" evidence="3">
    <location>
        <begin position="10"/>
        <end position="40"/>
    </location>
</feature>
<dbReference type="AlphaFoldDB" id="A0A9P8SJ78"/>
<gene>
    <name evidence="4" type="ORF">HRG_03029</name>
</gene>
<evidence type="ECO:0000259" key="3">
    <source>
        <dbReference type="PROSITE" id="PS00463"/>
    </source>
</evidence>
<comment type="caution">
    <text evidence="4">The sequence shown here is derived from an EMBL/GenBank/DDBJ whole genome shotgun (WGS) entry which is preliminary data.</text>
</comment>
<keyword evidence="5" id="KW-1185">Reference proteome</keyword>
<accession>A0A9P8SJ78</accession>
<feature type="region of interest" description="Disordered" evidence="2">
    <location>
        <begin position="45"/>
        <end position="104"/>
    </location>
</feature>
<reference evidence="4" key="1">
    <citation type="submission" date="2021-09" db="EMBL/GenBank/DDBJ databases">
        <title>A high-quality genome of the endoparasitic fungus Hirsutella rhossiliensis with a comparison of Hirsutella genomes reveals transposable elements contributing to genome size variation.</title>
        <authorList>
            <person name="Lin R."/>
            <person name="Jiao Y."/>
            <person name="Sun X."/>
            <person name="Ling J."/>
            <person name="Xie B."/>
            <person name="Cheng X."/>
        </authorList>
    </citation>
    <scope>NUCLEOTIDE SEQUENCE</scope>
    <source>
        <strain evidence="4">HR02</strain>
    </source>
</reference>
<evidence type="ECO:0000256" key="1">
    <source>
        <dbReference type="ARBA" id="ARBA00023242"/>
    </source>
</evidence>
<dbReference type="PROSITE" id="PS00463">
    <property type="entry name" value="ZN2_CY6_FUNGAL_1"/>
    <property type="match status" value="1"/>
</dbReference>
<proteinExistence type="predicted"/>
<dbReference type="InterPro" id="IPR036864">
    <property type="entry name" value="Zn2-C6_fun-type_DNA-bd_sf"/>
</dbReference>
<protein>
    <submittedName>
        <fullName evidence="4">Fungal specific transcription factor domain-containing protein</fullName>
    </submittedName>
</protein>
<organism evidence="4 5">
    <name type="scientific">Hirsutella rhossiliensis</name>
    <dbReference type="NCBI Taxonomy" id="111463"/>
    <lineage>
        <taxon>Eukaryota</taxon>
        <taxon>Fungi</taxon>
        <taxon>Dikarya</taxon>
        <taxon>Ascomycota</taxon>
        <taxon>Pezizomycotina</taxon>
        <taxon>Sordariomycetes</taxon>
        <taxon>Hypocreomycetidae</taxon>
        <taxon>Hypocreales</taxon>
        <taxon>Ophiocordycipitaceae</taxon>
        <taxon>Hirsutella</taxon>
    </lineage>
</organism>
<dbReference type="GO" id="GO:0008270">
    <property type="term" value="F:zinc ion binding"/>
    <property type="evidence" value="ECO:0007669"/>
    <property type="project" value="InterPro"/>
</dbReference>